<dbReference type="InterPro" id="IPR027417">
    <property type="entry name" value="P-loop_NTPase"/>
</dbReference>
<dbReference type="InterPro" id="IPR022099">
    <property type="entry name" value="DUF3638"/>
</dbReference>
<protein>
    <recommendedName>
        <fullName evidence="2">ubiquitinyl hydrolase 1</fullName>
        <ecNumber evidence="2">3.4.19.12</ecNumber>
    </recommendedName>
</protein>
<evidence type="ECO:0000256" key="2">
    <source>
        <dbReference type="ARBA" id="ARBA00012759"/>
    </source>
</evidence>
<evidence type="ECO:0000313" key="10">
    <source>
        <dbReference type="EMBL" id="TFB03031.1"/>
    </source>
</evidence>
<feature type="domain" description="DUF3645" evidence="8">
    <location>
        <begin position="2353"/>
        <end position="2385"/>
    </location>
</feature>
<dbReference type="InterPro" id="IPR051346">
    <property type="entry name" value="OTU_Deubiquitinase"/>
</dbReference>
<dbReference type="Pfam" id="PF12359">
    <property type="entry name" value="DUF3645"/>
    <property type="match status" value="1"/>
</dbReference>
<organism evidence="10 11">
    <name type="scientific">Trichoderma ghanense</name>
    <dbReference type="NCBI Taxonomy" id="65468"/>
    <lineage>
        <taxon>Eukaryota</taxon>
        <taxon>Fungi</taxon>
        <taxon>Dikarya</taxon>
        <taxon>Ascomycota</taxon>
        <taxon>Pezizomycotina</taxon>
        <taxon>Sordariomycetes</taxon>
        <taxon>Hypocreomycetidae</taxon>
        <taxon>Hypocreales</taxon>
        <taxon>Hypocreaceae</taxon>
        <taxon>Trichoderma</taxon>
    </lineage>
</organism>
<dbReference type="InterPro" id="IPR022105">
    <property type="entry name" value="DUF3645"/>
</dbReference>
<dbReference type="EMBL" id="PPTA01000006">
    <property type="protein sequence ID" value="TFB03031.1"/>
    <property type="molecule type" value="Genomic_DNA"/>
</dbReference>
<keyword evidence="5" id="KW-0378">Hydrolase</keyword>
<keyword evidence="3" id="KW-0645">Protease</keyword>
<dbReference type="PANTHER" id="PTHR13367:SF33">
    <property type="entry name" value="P-LOOP CONTAINING NUCLEOSIDE TRIPHOSPHATE HYDROLASE PROTEIN"/>
    <property type="match status" value="1"/>
</dbReference>
<feature type="domain" description="DUF3638" evidence="7">
    <location>
        <begin position="2010"/>
        <end position="2234"/>
    </location>
</feature>
<comment type="caution">
    <text evidence="10">The sequence shown here is derived from an EMBL/GenBank/DDBJ whole genome shotgun (WGS) entry which is preliminary data.</text>
</comment>
<feature type="domain" description="DUF6606" evidence="9">
    <location>
        <begin position="7"/>
        <end position="279"/>
    </location>
</feature>
<dbReference type="InterPro" id="IPR046541">
    <property type="entry name" value="DUF6606"/>
</dbReference>
<keyword evidence="4" id="KW-0833">Ubl conjugation pathway</keyword>
<dbReference type="Pfam" id="PF12340">
    <property type="entry name" value="DUF3638"/>
    <property type="match status" value="1"/>
</dbReference>
<evidence type="ECO:0000313" key="11">
    <source>
        <dbReference type="Proteomes" id="UP001642720"/>
    </source>
</evidence>
<dbReference type="GeneID" id="300576713"/>
<evidence type="ECO:0000256" key="3">
    <source>
        <dbReference type="ARBA" id="ARBA00022670"/>
    </source>
</evidence>
<comment type="catalytic activity">
    <reaction evidence="1">
        <text>Thiol-dependent hydrolysis of ester, thioester, amide, peptide and isopeptide bonds formed by the C-terminal Gly of ubiquitin (a 76-residue protein attached to proteins as an intracellular targeting signal).</text>
        <dbReference type="EC" id="3.4.19.12"/>
    </reaction>
</comment>
<dbReference type="Pfam" id="PF20255">
    <property type="entry name" value="DUF6606"/>
    <property type="match status" value="1"/>
</dbReference>
<keyword evidence="6" id="KW-0788">Thiol protease</keyword>
<sequence>MASIRSIINHAVLPPKTPGAKEDNYDAISGELLKRLLNACEKLKHLAGPPLAGALRSLSETLQACRALNKGHLDREALLQHFSLLKPDVTLVCHVVEQNAAILIRREIDQNKQDFVVFEAFEVSPMTEHVLAADNALTWDFPGRAVRLRLAEFSNNKFQANLAAFLEQASMEAVHHVQARAKKARVSVAEIRDTTDPALVSQMLLGLLEAIGEPAPVPKLRKRVRDDVNFATNGLLPWRRLPFWLVLRVAAQRHLHLSLGKSGRACYKLLMCIFFSELLDDASAELPSFAGTERLEPDLVITLRAKLCRRMIKLEKDKADVSSTCKQSFDAAFGSTVPHVEESIRHASNNVKKVWDDFKLKTMRRVLRLQPRASDDSVRLSLTNSRGHLDQLLARYYATSPDPGNPSLDLPNPLDKPIQEKLDFTNRVSSLAQSELNIEKDAQRRSPAPQKAKARCQELASSIHSYLSQVGDLYNGDPAQQSIKVLSVFELWMRMDECAVVCCPLLSNYRPIFDPRLLDVLQLPTLAGMQRLQAVQAYLARRRDHAKHSHFLHNRTGDSFAAEYARQDADMKQLMVNIQEASDVDRAAKEATWEEETRQYKEYTEKINSLECLCTFDGEVRDVSNCARCLYWRRRKRLTVQVHEDFLPVDDSKRQSIVFELAVPTYLSAYRNTTWTILRDLAHPTRQFSASPQTRLHKCPQLQDFMTADSSCVSFASVKKCFTETHYSFNSGLVPKSKILLPFAADFDLYDHSARVWVADLNKHLTLQHLCGVHVPLGLCDTVMKSQSHPAMSIDGPSSHQIQANLTKCPPNMSAAEFSAYQKLLAGQSRRWVNILVELGSSNLNFSNEDTTLLLSQLAVQAGPCLKDETGVLRSVHAVMGEQEFIVSLGKQIESRLTSIQNNWRETNCMGLLINLSLRMFSLLPHTQARCHSEQILSTARAATLAWISQLQMEARKTQDGVAASRIAMYGLKAALLCRRTFEAHSESKAHLTSSEFSAWVRASVALQENLTSGIRGMPTVLRSMMIQDAKTACRLENALHDAVQAHSKVLEEALGITGQPPTKYQAPTVSPWTSLPNSKWIVCTKLEPFGRSQVFHLNILDGHFLVNGKPRGSLPLEMRNHPAVRYLFGNRNLFVYPSPIPHMTHQLADYVEGYAIHFGMRGSEIVIRAITRTGDQFEFLRPGVFEKAENRSFDLPASLIEKCFHWLDLKTRVVQVRRRPWTWQPQDWLIDLRNQWATRGGREDLILVDPRSREFHQISRVFEHFETPRNLTVFQPRSPTGRLSVELHHLDLSFHVNSIGLLYSRELKASIDLDQDVGTWYGLASKIVLRAAADKDKRSVILPIGDMTWSRNQHDVHVSVKLSSSQGYCRFDIDPIIGRLSNPPERRLLFLKAMCHAATSFCLPDPLTGHTGTEEALRVLRSGAAQPWAPFAPTDLRKLASLLPRREYYPQNIKRLQKVVWDPSLTTTIQSDCFEEIIRSIETRVSRLAKFSSSEAESVNSVGDFSQLRHRSAVRRQSFERPTQDTAHLIQIDYTYPSRDKRSTPSGDRVYQIVKLLRSSEPRINMSSSLMKILETWDSIDGFREGCPLQSAQPLASQLEDSISSRWGSLVGMCRGTEDASLWAFQLGLLAFNLDIDMDLLLSFIGFCRIKQIRQLEPPLHDTFSRFKDRGPMSADTLQELMSDAYIPVRTFKRSNAMVHADTELHQKNCEEQGQQLAQLILAHWPHLPQDAGFTTQKWPLIDVDLALDYIEPEWDRRCHNDELCVYVAKVDAILREYQGLQVTERPQPSVSTVAQFGSRGYERIIPSVSQDLVTKPCSPLDSFKIELSANALEARSSGCEGQKEQEGLPKVIVELEGILTSFARSPEDLRHSYSQDLLSSLAAFKESHRETRNGSSWSNPSAEAIADAIRSMQSVIHCYESSIQAALWAADSSFKWLKMGDLLPCSTTVGMLGLLQSKANHQFGPGMKSALIVYGCAVAELQRLGRLRTATLQRNERGIDEELRNTGHENWDPIEENPDWLLLEIDSNILIRPDQIDVARAIINPASGENSVLQLNMGRGKTSCIMPMAAAVLADGTNVCRLVVPKPLIMQTAQMMHSRLGGIVGRGICHIPFSRQTPTTDDVLGAYSELHRDIQSSQGLILTCHEHVLSYRLSGLQRLADNKLAEAERMINFQKWLSLHCRDLLDESDFTLSPKTQLNYPSGGEIAVDGHPFRWQVAQGLLALAAEYVPRLKARFPGSIEVVTRSSWFPSVQFLKSDVEDELHRLIVQDIANGKAPFLHQDKVINDKTRTAIKRVLSEEALDNSLFEKASKAFADPKTATIKLLVVRGLVVHKIMILCLGKRWNVQYGLHPNRSPVAVPFAAKGVPSELSEYGHPDVAIVLTCLSFYYAGLSYDQLRQGLQRVLTSEDAALEYERWISESSLPLALQSWNLINVDDEIQMQALWRYLGKNRVVANHFMNNFVFPLHARQFAKKLQASAWDVPLKSSRAIPGVRTTGFSGTNDNRYMLPMTIQQEDLPGLLQTNAEVLSYLLQPRNRGYAVLTDRNSRRLGEFEMLQMLYSQGFKILIDAGAYILETGNRALAQMWFSIDPKAQSAVYFGDDNRAWVVFRDAAKKDMPLLTTRLADDLTGCFVYFDEAHTRGVDLKLPEHARAALTLALKQTKDNTMQAAMRLRQLGASQSLAFFAPPEVDISIKEARKKYHLHSAQQPIGSPEVIFWLLEQTCQANEDLRPLFLAQGRDFCRRENALLQYPQFLNSSIFRSKLLKLLQQSEHQTLDQLYGARSNRGSSQPHGPLKSSRLQKYADTLGGDKDTGLSSLEALGEVEQERQVEVQVEAVREVEKPVQYQPLKFSGLSEVILNFMRTGVLETSVSETIHALDYIGRTVVGKKFGICSRGSRLFVSREFCQTIVLPKADKGVGDRFLRPVEWILWSPSTQTALVIIPEEAELLIPRLRLDRDRAKIHLIAYAAPVTRAMVPFNQLRYYSLPPVPPKAEFPTWLKVELGILAGRLYTDYDEWKLTGDYVRGSQGDKPISLAFLIEWLGVRCRAHDVLHTPIGYICLGREATELHPFFVQNTAAVIPDSTVVQADDVVEKLRDVNLEAWE</sequence>
<dbReference type="Proteomes" id="UP001642720">
    <property type="component" value="Unassembled WGS sequence"/>
</dbReference>
<evidence type="ECO:0000259" key="9">
    <source>
        <dbReference type="Pfam" id="PF20255"/>
    </source>
</evidence>
<proteinExistence type="predicted"/>
<dbReference type="EC" id="3.4.19.12" evidence="2"/>
<accession>A0ABY2H4G3</accession>
<evidence type="ECO:0000256" key="1">
    <source>
        <dbReference type="ARBA" id="ARBA00000707"/>
    </source>
</evidence>
<reference evidence="10 11" key="1">
    <citation type="submission" date="2018-01" db="EMBL/GenBank/DDBJ databases">
        <title>Genome characterization of the sugarcane-associated fungus Trichoderma ghanense CCMA-1212 and their application in lignocelulose bioconversion.</title>
        <authorList>
            <person name="Steindorff A.S."/>
            <person name="Mendes T.D."/>
            <person name="Vilela E.S.D."/>
            <person name="Rodrigues D.S."/>
            <person name="Formighieri E.F."/>
            <person name="Melo I.S."/>
            <person name="Favaro L.C.L."/>
        </authorList>
    </citation>
    <scope>NUCLEOTIDE SEQUENCE [LARGE SCALE GENOMIC DNA]</scope>
    <source>
        <strain evidence="10 11">CCMA-1212</strain>
    </source>
</reference>
<dbReference type="PANTHER" id="PTHR13367">
    <property type="entry name" value="UBIQUITIN THIOESTERASE"/>
    <property type="match status" value="1"/>
</dbReference>
<dbReference type="RefSeq" id="XP_073559232.1">
    <property type="nucleotide sequence ID" value="XM_073702263.1"/>
</dbReference>
<gene>
    <name evidence="10" type="ORF">CCMA1212_004982</name>
</gene>
<evidence type="ECO:0000256" key="6">
    <source>
        <dbReference type="ARBA" id="ARBA00022807"/>
    </source>
</evidence>
<name>A0ABY2H4G3_9HYPO</name>
<evidence type="ECO:0000259" key="7">
    <source>
        <dbReference type="Pfam" id="PF12340"/>
    </source>
</evidence>
<dbReference type="SUPFAM" id="SSF52540">
    <property type="entry name" value="P-loop containing nucleoside triphosphate hydrolases"/>
    <property type="match status" value="1"/>
</dbReference>
<evidence type="ECO:0000259" key="8">
    <source>
        <dbReference type="Pfam" id="PF12359"/>
    </source>
</evidence>
<evidence type="ECO:0000256" key="4">
    <source>
        <dbReference type="ARBA" id="ARBA00022786"/>
    </source>
</evidence>
<evidence type="ECO:0000256" key="5">
    <source>
        <dbReference type="ARBA" id="ARBA00022801"/>
    </source>
</evidence>
<keyword evidence="11" id="KW-1185">Reference proteome</keyword>